<evidence type="ECO:0000313" key="8">
    <source>
        <dbReference type="EMBL" id="GAA3285539.1"/>
    </source>
</evidence>
<dbReference type="PROSITE" id="PS00723">
    <property type="entry name" value="POLYPRENYL_SYNTHASE_1"/>
    <property type="match status" value="1"/>
</dbReference>
<reference evidence="9" key="1">
    <citation type="journal article" date="2019" name="Int. J. Syst. Evol. Microbiol.">
        <title>The Global Catalogue of Microorganisms (GCM) 10K type strain sequencing project: providing services to taxonomists for standard genome sequencing and annotation.</title>
        <authorList>
            <consortium name="The Broad Institute Genomics Platform"/>
            <consortium name="The Broad Institute Genome Sequencing Center for Infectious Disease"/>
            <person name="Wu L."/>
            <person name="Ma J."/>
        </authorList>
    </citation>
    <scope>NUCLEOTIDE SEQUENCE [LARGE SCALE GENOMIC DNA]</scope>
    <source>
        <strain evidence="9">JCM 11483</strain>
    </source>
</reference>
<evidence type="ECO:0000313" key="9">
    <source>
        <dbReference type="Proteomes" id="UP001501736"/>
    </source>
</evidence>
<proteinExistence type="inferred from homology"/>
<dbReference type="EMBL" id="BAAAYG010000007">
    <property type="protein sequence ID" value="GAA3285539.1"/>
    <property type="molecule type" value="Genomic_DNA"/>
</dbReference>
<dbReference type="PANTHER" id="PTHR12001:SF85">
    <property type="entry name" value="SHORT CHAIN ISOPRENYL DIPHOSPHATE SYNTHASE"/>
    <property type="match status" value="1"/>
</dbReference>
<dbReference type="PANTHER" id="PTHR12001">
    <property type="entry name" value="GERANYLGERANYL PYROPHOSPHATE SYNTHASE"/>
    <property type="match status" value="1"/>
</dbReference>
<comment type="caution">
    <text evidence="8">The sequence shown here is derived from an EMBL/GenBank/DDBJ whole genome shotgun (WGS) entry which is preliminary data.</text>
</comment>
<keyword evidence="4" id="KW-0479">Metal-binding</keyword>
<feature type="compositionally biased region" description="Pro residues" evidence="7">
    <location>
        <begin position="1"/>
        <end position="15"/>
    </location>
</feature>
<comment type="similarity">
    <text evidence="2 6">Belongs to the FPP/GGPP synthase family.</text>
</comment>
<dbReference type="SFLD" id="SFLDS00005">
    <property type="entry name" value="Isoprenoid_Synthase_Type_I"/>
    <property type="match status" value="1"/>
</dbReference>
<comment type="cofactor">
    <cofactor evidence="1">
        <name>Mg(2+)</name>
        <dbReference type="ChEBI" id="CHEBI:18420"/>
    </cofactor>
</comment>
<evidence type="ECO:0000256" key="2">
    <source>
        <dbReference type="ARBA" id="ARBA00006706"/>
    </source>
</evidence>
<feature type="region of interest" description="Disordered" evidence="7">
    <location>
        <begin position="1"/>
        <end position="27"/>
    </location>
</feature>
<sequence length="392" mass="40857">MTSPDPGTPAAPTGPPDGAASADAAQRRQIARVSEACATFLAARAEEVDDVSPAGAPLVEALTELTRGGKKLRAVLAWIGWRAAGGSPDAEAPVRLGAALELFQAAALIHDDVIDRSDTRRGAPSAHRRFEQLHRGAAHRGEAGHFGVSAAVLAGDLALSWAGQAFGEAQDAAAAERTGAEADDAGREARLRFHRMHTEVIAGQYLDVLDEVRAPAASASEALDRARRVLRHKSARYSTEHPLVLGAALAGAPAALRESLAAAALPTGEAFQLRDDLLGVFGDPETTGKPVGDDLREGKRTELIAHGLFGASEQQARELEAMLGEPRLTAAEVERAREILLGAGAVEAVEASIAELVAAARTGTEQLLALGAAADVVTDLQTVADRLVRRSR</sequence>
<evidence type="ECO:0000256" key="5">
    <source>
        <dbReference type="ARBA" id="ARBA00022842"/>
    </source>
</evidence>
<dbReference type="SUPFAM" id="SSF48576">
    <property type="entry name" value="Terpenoid synthases"/>
    <property type="match status" value="1"/>
</dbReference>
<keyword evidence="3 6" id="KW-0808">Transferase</keyword>
<dbReference type="Gene3D" id="1.10.600.10">
    <property type="entry name" value="Farnesyl Diphosphate Synthase"/>
    <property type="match status" value="1"/>
</dbReference>
<evidence type="ECO:0000256" key="1">
    <source>
        <dbReference type="ARBA" id="ARBA00001946"/>
    </source>
</evidence>
<gene>
    <name evidence="8" type="ORF">GCM10020260_18220</name>
</gene>
<keyword evidence="5" id="KW-0460">Magnesium</keyword>
<keyword evidence="9" id="KW-1185">Reference proteome</keyword>
<evidence type="ECO:0000256" key="6">
    <source>
        <dbReference type="RuleBase" id="RU004466"/>
    </source>
</evidence>
<dbReference type="RefSeq" id="WP_344720501.1">
    <property type="nucleotide sequence ID" value="NZ_BAAAYG010000007.1"/>
</dbReference>
<organism evidence="8 9">
    <name type="scientific">Nesterenkonia halobia</name>
    <dbReference type="NCBI Taxonomy" id="37922"/>
    <lineage>
        <taxon>Bacteria</taxon>
        <taxon>Bacillati</taxon>
        <taxon>Actinomycetota</taxon>
        <taxon>Actinomycetes</taxon>
        <taxon>Micrococcales</taxon>
        <taxon>Micrococcaceae</taxon>
        <taxon>Nesterenkonia</taxon>
    </lineage>
</organism>
<protein>
    <submittedName>
        <fullName evidence="8">Polyprenyl synthetase family protein</fullName>
    </submittedName>
</protein>
<evidence type="ECO:0000256" key="3">
    <source>
        <dbReference type="ARBA" id="ARBA00022679"/>
    </source>
</evidence>
<dbReference type="CDD" id="cd00685">
    <property type="entry name" value="Trans_IPPS_HT"/>
    <property type="match status" value="1"/>
</dbReference>
<evidence type="ECO:0000256" key="4">
    <source>
        <dbReference type="ARBA" id="ARBA00022723"/>
    </source>
</evidence>
<evidence type="ECO:0000256" key="7">
    <source>
        <dbReference type="SAM" id="MobiDB-lite"/>
    </source>
</evidence>
<dbReference type="Pfam" id="PF00348">
    <property type="entry name" value="polyprenyl_synt"/>
    <property type="match status" value="1"/>
</dbReference>
<name>A0ABP6RF90_9MICC</name>
<dbReference type="InterPro" id="IPR000092">
    <property type="entry name" value="Polyprenyl_synt"/>
</dbReference>
<dbReference type="InterPro" id="IPR008949">
    <property type="entry name" value="Isoprenoid_synthase_dom_sf"/>
</dbReference>
<dbReference type="Proteomes" id="UP001501736">
    <property type="component" value="Unassembled WGS sequence"/>
</dbReference>
<dbReference type="InterPro" id="IPR033749">
    <property type="entry name" value="Polyprenyl_synt_CS"/>
</dbReference>
<accession>A0ABP6RF90</accession>